<dbReference type="GO" id="GO:0009251">
    <property type="term" value="P:glucan catabolic process"/>
    <property type="evidence" value="ECO:0007669"/>
    <property type="project" value="TreeGrafter"/>
</dbReference>
<evidence type="ECO:0000256" key="4">
    <source>
        <dbReference type="SAM" id="Phobius"/>
    </source>
</evidence>
<evidence type="ECO:0000313" key="6">
    <source>
        <dbReference type="EMBL" id="AUD02460.1"/>
    </source>
</evidence>
<dbReference type="RefSeq" id="WP_100988177.1">
    <property type="nucleotide sequence ID" value="NZ_CP025096.1"/>
</dbReference>
<keyword evidence="4" id="KW-0472">Membrane</keyword>
<keyword evidence="4" id="KW-1133">Transmembrane helix</keyword>
<dbReference type="InterPro" id="IPR001547">
    <property type="entry name" value="Glyco_hydro_5"/>
</dbReference>
<feature type="domain" description="Glycoside hydrolase family 5" evidence="5">
    <location>
        <begin position="89"/>
        <end position="349"/>
    </location>
</feature>
<accession>A0A2K8YXV0</accession>
<feature type="transmembrane region" description="Helical" evidence="4">
    <location>
        <begin position="25"/>
        <end position="45"/>
    </location>
</feature>
<evidence type="ECO:0000313" key="7">
    <source>
        <dbReference type="Proteomes" id="UP000232883"/>
    </source>
</evidence>
<sequence length="406" mass="44672">MTQPRPVYQYLAYSHYVLISMNRQLIIHTALAILFAHLLLSGQAFSQKRKPLPPIQGSKTLDPNKPPFSLTSLKNPTFQTKEKLLLDPCGNPVILKGVNKLSVFDDDDPTGTSYFPQIAKTGANCVRIVWEMNAANPLTRLDQLISNARASNLIPIVGLWDFTETDDGGFSHLNDYVNYWKSPAVVNLIKKHQAYLIVNIANEAATGDETNSADLTTYATAYKSAVLKLRSAGINVPLMIDGMDRGKSLLCFAQKGPEILNADPKHNLIFSFHAYWPKTDTDSDPTFIANAFAKVSSLPIVLVIGELAGFGAGQDNTKCAAPGTVDYLQFAQRADTARMGWMLWEWGPKGDPNCASMDITTDGTFSSILTTPNTWVRDLVLDKPFSLKNTQKTPFITSGLKSCPRP</sequence>
<organism evidence="6 7">
    <name type="scientific">Spirosoma pollinicola</name>
    <dbReference type="NCBI Taxonomy" id="2057025"/>
    <lineage>
        <taxon>Bacteria</taxon>
        <taxon>Pseudomonadati</taxon>
        <taxon>Bacteroidota</taxon>
        <taxon>Cytophagia</taxon>
        <taxon>Cytophagales</taxon>
        <taxon>Cytophagaceae</taxon>
        <taxon>Spirosoma</taxon>
    </lineage>
</organism>
<dbReference type="Gene3D" id="3.20.20.80">
    <property type="entry name" value="Glycosidases"/>
    <property type="match status" value="1"/>
</dbReference>
<protein>
    <recommendedName>
        <fullName evidence="5">Glycoside hydrolase family 5 domain-containing protein</fullName>
    </recommendedName>
</protein>
<evidence type="ECO:0000256" key="3">
    <source>
        <dbReference type="RuleBase" id="RU361153"/>
    </source>
</evidence>
<dbReference type="KEGG" id="spir:CWM47_11860"/>
<keyword evidence="7" id="KW-1185">Reference proteome</keyword>
<gene>
    <name evidence="6" type="ORF">CWM47_11860</name>
</gene>
<dbReference type="PANTHER" id="PTHR34142:SF1">
    <property type="entry name" value="GLYCOSIDE HYDROLASE FAMILY 5 DOMAIN-CONTAINING PROTEIN"/>
    <property type="match status" value="1"/>
</dbReference>
<evidence type="ECO:0000256" key="2">
    <source>
        <dbReference type="ARBA" id="ARBA00023295"/>
    </source>
</evidence>
<keyword evidence="2 3" id="KW-0326">Glycosidase</keyword>
<proteinExistence type="inferred from homology"/>
<dbReference type="OrthoDB" id="9800925at2"/>
<dbReference type="EMBL" id="CP025096">
    <property type="protein sequence ID" value="AUD02460.1"/>
    <property type="molecule type" value="Genomic_DNA"/>
</dbReference>
<dbReference type="AlphaFoldDB" id="A0A2K8YXV0"/>
<reference evidence="6 7" key="1">
    <citation type="submission" date="2017-11" db="EMBL/GenBank/DDBJ databases">
        <title>Taxonomic description and genome sequences of Spirosoma HA7 sp. nov., isolated from pollen microhabitat of Corylus avellana.</title>
        <authorList>
            <person name="Ambika Manirajan B."/>
            <person name="Suarez C."/>
            <person name="Ratering S."/>
            <person name="Geissler-Plaum R."/>
            <person name="Cardinale M."/>
            <person name="Sylvia S."/>
        </authorList>
    </citation>
    <scope>NUCLEOTIDE SEQUENCE [LARGE SCALE GENOMIC DNA]</scope>
    <source>
        <strain evidence="6 7">HA7</strain>
    </source>
</reference>
<evidence type="ECO:0000256" key="1">
    <source>
        <dbReference type="ARBA" id="ARBA00022801"/>
    </source>
</evidence>
<dbReference type="InterPro" id="IPR017853">
    <property type="entry name" value="GH"/>
</dbReference>
<dbReference type="Proteomes" id="UP000232883">
    <property type="component" value="Chromosome"/>
</dbReference>
<keyword evidence="4" id="KW-0812">Transmembrane</keyword>
<dbReference type="GO" id="GO:0004553">
    <property type="term" value="F:hydrolase activity, hydrolyzing O-glycosyl compounds"/>
    <property type="evidence" value="ECO:0007669"/>
    <property type="project" value="InterPro"/>
</dbReference>
<dbReference type="Pfam" id="PF00150">
    <property type="entry name" value="Cellulase"/>
    <property type="match status" value="1"/>
</dbReference>
<keyword evidence="1 3" id="KW-0378">Hydrolase</keyword>
<evidence type="ECO:0000259" key="5">
    <source>
        <dbReference type="Pfam" id="PF00150"/>
    </source>
</evidence>
<dbReference type="SUPFAM" id="SSF51445">
    <property type="entry name" value="(Trans)glycosidases"/>
    <property type="match status" value="1"/>
</dbReference>
<comment type="similarity">
    <text evidence="3">Belongs to the glycosyl hydrolase 5 (cellulase A) family.</text>
</comment>
<name>A0A2K8YXV0_9BACT</name>
<dbReference type="PANTHER" id="PTHR34142">
    <property type="entry name" value="ENDO-BETA-1,4-GLUCANASE A"/>
    <property type="match status" value="1"/>
</dbReference>